<dbReference type="GO" id="GO:0000813">
    <property type="term" value="C:ESCRT I complex"/>
    <property type="evidence" value="ECO:0007669"/>
    <property type="project" value="UniProtKB-UniRule"/>
</dbReference>
<evidence type="ECO:0000256" key="5">
    <source>
        <dbReference type="PIRNR" id="PIRNR017535"/>
    </source>
</evidence>
<dbReference type="InterPro" id="IPR017899">
    <property type="entry name" value="VPS28_C"/>
</dbReference>
<dbReference type="FunFam" id="1.20.120.1130:FF:000001">
    <property type="entry name" value="Vacuolar protein sorting-associated protein 28 homolog"/>
    <property type="match status" value="1"/>
</dbReference>
<dbReference type="PROSITE" id="PS51313">
    <property type="entry name" value="VPS28_N"/>
    <property type="match status" value="1"/>
</dbReference>
<dbReference type="InterPro" id="IPR038358">
    <property type="entry name" value="VPS28_N_sf"/>
</dbReference>
<dbReference type="InterPro" id="IPR017898">
    <property type="entry name" value="VPS28_N"/>
</dbReference>
<gene>
    <name evidence="9" type="ORF">CTEN210_12450</name>
</gene>
<sequence length="224" mass="25886">MPKFVPPGTLEQFEEDFDAHEIELFESGREREMYDNLGDLYSIIMATESLERAYARNAVTRDEYTAECHKLISQFKIAERVALTKSMSTETFMQVYQLDCPRAADRLLRVGVPEQMMSAAESHKTAITVAETAERFITTMDALKLGIQAVDELQPLLSDLMNALTRLPDIPNEFEPNRIVQQWLQKLNILRAVDEIEESDSRQLYMDLDSAYQEFKRYLSDKNK</sequence>
<feature type="domain" description="VPS28 C-terminal" evidence="7">
    <location>
        <begin position="124"/>
        <end position="220"/>
    </location>
</feature>
<comment type="function">
    <text evidence="5">Component of the ESCRT-I complex (endosomal sorting complex required for transport I), a regulator of vesicular trafficking process.</text>
</comment>
<dbReference type="AlphaFoldDB" id="A0AAD3D1H2"/>
<evidence type="ECO:0000259" key="7">
    <source>
        <dbReference type="PROSITE" id="PS51310"/>
    </source>
</evidence>
<accession>A0AAD3D1H2</accession>
<evidence type="ECO:0000256" key="6">
    <source>
        <dbReference type="PROSITE-ProRule" id="PRU00642"/>
    </source>
</evidence>
<evidence type="ECO:0000256" key="3">
    <source>
        <dbReference type="ARBA" id="ARBA00022753"/>
    </source>
</evidence>
<dbReference type="PANTHER" id="PTHR12937:SF0">
    <property type="entry name" value="VACUOLAR PROTEIN SORTING-ASSOCIATED PROTEIN 28 HOMOLOG"/>
    <property type="match status" value="1"/>
</dbReference>
<dbReference type="InterPro" id="IPR037202">
    <property type="entry name" value="ESCRT_assembly_dom"/>
</dbReference>
<keyword evidence="2 5" id="KW-0813">Transport</keyword>
<evidence type="ECO:0000313" key="9">
    <source>
        <dbReference type="EMBL" id="GFH55974.1"/>
    </source>
</evidence>
<evidence type="ECO:0000313" key="10">
    <source>
        <dbReference type="Proteomes" id="UP001054902"/>
    </source>
</evidence>
<organism evidence="9 10">
    <name type="scientific">Chaetoceros tenuissimus</name>
    <dbReference type="NCBI Taxonomy" id="426638"/>
    <lineage>
        <taxon>Eukaryota</taxon>
        <taxon>Sar</taxon>
        <taxon>Stramenopiles</taxon>
        <taxon>Ochrophyta</taxon>
        <taxon>Bacillariophyta</taxon>
        <taxon>Coscinodiscophyceae</taxon>
        <taxon>Chaetocerotophycidae</taxon>
        <taxon>Chaetocerotales</taxon>
        <taxon>Chaetocerotaceae</taxon>
        <taxon>Chaetoceros</taxon>
    </lineage>
</organism>
<dbReference type="GO" id="GO:0043328">
    <property type="term" value="P:protein transport to vacuole involved in ubiquitin-dependent protein catabolic process via the multivesicular body sorting pathway"/>
    <property type="evidence" value="ECO:0007669"/>
    <property type="project" value="TreeGrafter"/>
</dbReference>
<dbReference type="InterPro" id="IPR007143">
    <property type="entry name" value="Vps28"/>
</dbReference>
<reference evidence="9 10" key="1">
    <citation type="journal article" date="2021" name="Sci. Rep.">
        <title>The genome of the diatom Chaetoceros tenuissimus carries an ancient integrated fragment of an extant virus.</title>
        <authorList>
            <person name="Hongo Y."/>
            <person name="Kimura K."/>
            <person name="Takaki Y."/>
            <person name="Yoshida Y."/>
            <person name="Baba S."/>
            <person name="Kobayashi G."/>
            <person name="Nagasaki K."/>
            <person name="Hano T."/>
            <person name="Tomaru Y."/>
        </authorList>
    </citation>
    <scope>NUCLEOTIDE SEQUENCE [LARGE SCALE GENOMIC DNA]</scope>
    <source>
        <strain evidence="9 10">NIES-3715</strain>
    </source>
</reference>
<dbReference type="Gene3D" id="1.20.120.1130">
    <property type="match status" value="1"/>
</dbReference>
<dbReference type="SUPFAM" id="SSF140111">
    <property type="entry name" value="Endosomal sorting complex assembly domain"/>
    <property type="match status" value="1"/>
</dbReference>
<dbReference type="PANTHER" id="PTHR12937">
    <property type="entry name" value="VACUOLAR PROTEIN SORTING 28, ISOFORM 2 VPS28"/>
    <property type="match status" value="1"/>
</dbReference>
<evidence type="ECO:0000256" key="1">
    <source>
        <dbReference type="ARBA" id="ARBA00004177"/>
    </source>
</evidence>
<comment type="similarity">
    <text evidence="5 6">Belongs to the VPS28 family.</text>
</comment>
<dbReference type="EMBL" id="BLLK01000051">
    <property type="protein sequence ID" value="GFH55974.1"/>
    <property type="molecule type" value="Genomic_DNA"/>
</dbReference>
<keyword evidence="4 5" id="KW-0653">Protein transport</keyword>
<evidence type="ECO:0000256" key="2">
    <source>
        <dbReference type="ARBA" id="ARBA00022448"/>
    </source>
</evidence>
<evidence type="ECO:0000256" key="4">
    <source>
        <dbReference type="ARBA" id="ARBA00022927"/>
    </source>
</evidence>
<keyword evidence="10" id="KW-1185">Reference proteome</keyword>
<dbReference type="PROSITE" id="PS51310">
    <property type="entry name" value="VPS28_C"/>
    <property type="match status" value="1"/>
</dbReference>
<dbReference type="SUPFAM" id="SSF140427">
    <property type="entry name" value="VPS28 C-terminal domain-like"/>
    <property type="match status" value="1"/>
</dbReference>
<dbReference type="Gene3D" id="1.20.1440.200">
    <property type="match status" value="1"/>
</dbReference>
<comment type="subcellular location">
    <subcellularLocation>
        <location evidence="1">Endosome</location>
    </subcellularLocation>
</comment>
<feature type="domain" description="VPS28 N-terminal" evidence="8">
    <location>
        <begin position="11"/>
        <end position="118"/>
    </location>
</feature>
<protein>
    <recommendedName>
        <fullName evidence="5">Vacuolar protein sorting-associated protein 28 homolog</fullName>
    </recommendedName>
</protein>
<dbReference type="Pfam" id="PF03997">
    <property type="entry name" value="VPS28"/>
    <property type="match status" value="1"/>
</dbReference>
<comment type="caution">
    <text evidence="9">The sequence shown here is derived from an EMBL/GenBank/DDBJ whole genome shotgun (WGS) entry which is preliminary data.</text>
</comment>
<dbReference type="Proteomes" id="UP001054902">
    <property type="component" value="Unassembled WGS sequence"/>
</dbReference>
<dbReference type="InterPro" id="IPR037206">
    <property type="entry name" value="VPS28_C_sf"/>
</dbReference>
<dbReference type="PIRSF" id="PIRSF017535">
    <property type="entry name" value="VPS28"/>
    <property type="match status" value="1"/>
</dbReference>
<keyword evidence="3 5" id="KW-0967">Endosome</keyword>
<proteinExistence type="inferred from homology"/>
<dbReference type="GO" id="GO:0044877">
    <property type="term" value="F:protein-containing complex binding"/>
    <property type="evidence" value="ECO:0007669"/>
    <property type="project" value="TreeGrafter"/>
</dbReference>
<name>A0AAD3D1H2_9STRA</name>
<evidence type="ECO:0000259" key="8">
    <source>
        <dbReference type="PROSITE" id="PS51313"/>
    </source>
</evidence>